<dbReference type="InterPro" id="IPR026224">
    <property type="entry name" value="DPCD"/>
</dbReference>
<dbReference type="PANTHER" id="PTHR31921:SF1">
    <property type="entry name" value="PROTEIN DPCD"/>
    <property type="match status" value="1"/>
</dbReference>
<dbReference type="Pfam" id="PF14913">
    <property type="entry name" value="DPCD"/>
    <property type="match status" value="1"/>
</dbReference>
<evidence type="ECO:0000256" key="2">
    <source>
        <dbReference type="ARBA" id="ARBA00020330"/>
    </source>
</evidence>
<protein>
    <recommendedName>
        <fullName evidence="2">Protein DPCD</fullName>
    </recommendedName>
</protein>
<dbReference type="PANTHER" id="PTHR31921">
    <property type="entry name" value="PROTEIN DPCD"/>
    <property type="match status" value="1"/>
</dbReference>
<dbReference type="EMBL" id="BDIP01002697">
    <property type="protein sequence ID" value="GIQ86691.1"/>
    <property type="molecule type" value="Genomic_DNA"/>
</dbReference>
<dbReference type="AlphaFoldDB" id="A0A9K3D250"/>
<reference evidence="3 4" key="1">
    <citation type="journal article" date="2018" name="PLoS ONE">
        <title>The draft genome of Kipferlia bialata reveals reductive genome evolution in fornicate parasites.</title>
        <authorList>
            <person name="Tanifuji G."/>
            <person name="Takabayashi S."/>
            <person name="Kume K."/>
            <person name="Takagi M."/>
            <person name="Nakayama T."/>
            <person name="Kamikawa R."/>
            <person name="Inagaki Y."/>
            <person name="Hashimoto T."/>
        </authorList>
    </citation>
    <scope>NUCLEOTIDE SEQUENCE [LARGE SCALE GENOMIC DNA]</scope>
    <source>
        <strain evidence="3">NY0173</strain>
    </source>
</reference>
<sequence length="196" mass="22505">MSLVPGGKKSVIVREGRQKIHSAFPDGSECVEEFDLKTQQCIVRKWRKKDMLGRESKWDYELGEPAEGEDLATGVSGMWLSKDAPVLHRLDHDEYIVLRVRNCPWPLKVYNARCEDGHVVIRTSNKKYYKKCPMPEMERAGITLDNKMLMLRHSGSTLLVFYRKPPMLLHAEQAAKRARLEHKAQGKEGDVQCPTQ</sequence>
<comment type="caution">
    <text evidence="3">The sequence shown here is derived from an EMBL/GenBank/DDBJ whole genome shotgun (WGS) entry which is preliminary data.</text>
</comment>
<gene>
    <name evidence="3" type="ORF">KIPB_008591</name>
</gene>
<dbReference type="PRINTS" id="PR02065">
    <property type="entry name" value="PROTEINDPCD"/>
</dbReference>
<accession>A0A9K3D250</accession>
<comment type="similarity">
    <text evidence="1">Belongs to the DPCD family.</text>
</comment>
<evidence type="ECO:0000256" key="1">
    <source>
        <dbReference type="ARBA" id="ARBA00010597"/>
    </source>
</evidence>
<proteinExistence type="inferred from homology"/>
<dbReference type="OrthoDB" id="10256139at2759"/>
<dbReference type="Proteomes" id="UP000265618">
    <property type="component" value="Unassembled WGS sequence"/>
</dbReference>
<evidence type="ECO:0000313" key="4">
    <source>
        <dbReference type="Proteomes" id="UP000265618"/>
    </source>
</evidence>
<organism evidence="3 4">
    <name type="scientific">Kipferlia bialata</name>
    <dbReference type="NCBI Taxonomy" id="797122"/>
    <lineage>
        <taxon>Eukaryota</taxon>
        <taxon>Metamonada</taxon>
        <taxon>Carpediemonas-like organisms</taxon>
        <taxon>Kipferlia</taxon>
    </lineage>
</organism>
<evidence type="ECO:0000313" key="3">
    <source>
        <dbReference type="EMBL" id="GIQ86691.1"/>
    </source>
</evidence>
<keyword evidence="4" id="KW-1185">Reference proteome</keyword>
<name>A0A9K3D250_9EUKA</name>